<evidence type="ECO:0000313" key="1">
    <source>
        <dbReference type="EMBL" id="CAB4709836.1"/>
    </source>
</evidence>
<accession>A0A6J6QGE0</accession>
<reference evidence="1" key="1">
    <citation type="submission" date="2020-05" db="EMBL/GenBank/DDBJ databases">
        <authorList>
            <person name="Chiriac C."/>
            <person name="Salcher M."/>
            <person name="Ghai R."/>
            <person name="Kavagutti S V."/>
        </authorList>
    </citation>
    <scope>NUCLEOTIDE SEQUENCE</scope>
</reference>
<proteinExistence type="predicted"/>
<organism evidence="1">
    <name type="scientific">freshwater metagenome</name>
    <dbReference type="NCBI Taxonomy" id="449393"/>
    <lineage>
        <taxon>unclassified sequences</taxon>
        <taxon>metagenomes</taxon>
        <taxon>ecological metagenomes</taxon>
    </lineage>
</organism>
<protein>
    <submittedName>
        <fullName evidence="1">Unannotated protein</fullName>
    </submittedName>
</protein>
<dbReference type="EMBL" id="CAEZXX010000065">
    <property type="protein sequence ID" value="CAB4709836.1"/>
    <property type="molecule type" value="Genomic_DNA"/>
</dbReference>
<sequence>MIIDADGGDWPFHCVAILDGTRSIEVGVAVEFEPQVKLGRLEASRIRPTALG</sequence>
<name>A0A6J6QGE0_9ZZZZ</name>
<gene>
    <name evidence="1" type="ORF">UFOPK2602_01088</name>
</gene>
<dbReference type="AlphaFoldDB" id="A0A6J6QGE0"/>